<keyword evidence="2" id="KW-1185">Reference proteome</keyword>
<sequence>MFQAKEGYVAITLSKQLDRLCDSVDGNNDESNITNVIKMLRDIPEIERGNELFMKA</sequence>
<proteinExistence type="predicted"/>
<dbReference type="AlphaFoldDB" id="A0AAE0CMJ2"/>
<protein>
    <submittedName>
        <fullName evidence="1">Uncharacterized protein</fullName>
    </submittedName>
</protein>
<dbReference type="EMBL" id="JANJYI010000003">
    <property type="protein sequence ID" value="KAK2656740.1"/>
    <property type="molecule type" value="Genomic_DNA"/>
</dbReference>
<accession>A0AAE0CMJ2</accession>
<evidence type="ECO:0000313" key="2">
    <source>
        <dbReference type="Proteomes" id="UP001280121"/>
    </source>
</evidence>
<dbReference type="Proteomes" id="UP001280121">
    <property type="component" value="Unassembled WGS sequence"/>
</dbReference>
<comment type="caution">
    <text evidence="1">The sequence shown here is derived from an EMBL/GenBank/DDBJ whole genome shotgun (WGS) entry which is preliminary data.</text>
</comment>
<evidence type="ECO:0000313" key="1">
    <source>
        <dbReference type="EMBL" id="KAK2656740.1"/>
    </source>
</evidence>
<gene>
    <name evidence="1" type="ORF">Ddye_009792</name>
</gene>
<organism evidence="1 2">
    <name type="scientific">Dipteronia dyeriana</name>
    <dbReference type="NCBI Taxonomy" id="168575"/>
    <lineage>
        <taxon>Eukaryota</taxon>
        <taxon>Viridiplantae</taxon>
        <taxon>Streptophyta</taxon>
        <taxon>Embryophyta</taxon>
        <taxon>Tracheophyta</taxon>
        <taxon>Spermatophyta</taxon>
        <taxon>Magnoliopsida</taxon>
        <taxon>eudicotyledons</taxon>
        <taxon>Gunneridae</taxon>
        <taxon>Pentapetalae</taxon>
        <taxon>rosids</taxon>
        <taxon>malvids</taxon>
        <taxon>Sapindales</taxon>
        <taxon>Sapindaceae</taxon>
        <taxon>Hippocastanoideae</taxon>
        <taxon>Acereae</taxon>
        <taxon>Dipteronia</taxon>
    </lineage>
</organism>
<feature type="non-terminal residue" evidence="1">
    <location>
        <position position="56"/>
    </location>
</feature>
<reference evidence="1" key="1">
    <citation type="journal article" date="2023" name="Plant J.">
        <title>Genome sequences and population genomics provide insights into the demographic history, inbreeding, and mutation load of two 'living fossil' tree species of Dipteronia.</title>
        <authorList>
            <person name="Feng Y."/>
            <person name="Comes H.P."/>
            <person name="Chen J."/>
            <person name="Zhu S."/>
            <person name="Lu R."/>
            <person name="Zhang X."/>
            <person name="Li P."/>
            <person name="Qiu J."/>
            <person name="Olsen K.M."/>
            <person name="Qiu Y."/>
        </authorList>
    </citation>
    <scope>NUCLEOTIDE SEQUENCE</scope>
    <source>
        <strain evidence="1">KIB01</strain>
    </source>
</reference>
<name>A0AAE0CMJ2_9ROSI</name>